<feature type="region of interest" description="Disordered" evidence="1">
    <location>
        <begin position="88"/>
        <end position="134"/>
    </location>
</feature>
<accession>A0A4S8LPC5</accession>
<evidence type="ECO:0000313" key="2">
    <source>
        <dbReference type="EMBL" id="THU90813.1"/>
    </source>
</evidence>
<feature type="region of interest" description="Disordered" evidence="1">
    <location>
        <begin position="1"/>
        <end position="47"/>
    </location>
</feature>
<feature type="compositionally biased region" description="Pro residues" evidence="1">
    <location>
        <begin position="123"/>
        <end position="134"/>
    </location>
</feature>
<reference evidence="2 3" key="1">
    <citation type="journal article" date="2019" name="Nat. Ecol. Evol.">
        <title>Megaphylogeny resolves global patterns of mushroom evolution.</title>
        <authorList>
            <person name="Varga T."/>
            <person name="Krizsan K."/>
            <person name="Foldi C."/>
            <person name="Dima B."/>
            <person name="Sanchez-Garcia M."/>
            <person name="Sanchez-Ramirez S."/>
            <person name="Szollosi G.J."/>
            <person name="Szarkandi J.G."/>
            <person name="Papp V."/>
            <person name="Albert L."/>
            <person name="Andreopoulos W."/>
            <person name="Angelini C."/>
            <person name="Antonin V."/>
            <person name="Barry K.W."/>
            <person name="Bougher N.L."/>
            <person name="Buchanan P."/>
            <person name="Buyck B."/>
            <person name="Bense V."/>
            <person name="Catcheside P."/>
            <person name="Chovatia M."/>
            <person name="Cooper J."/>
            <person name="Damon W."/>
            <person name="Desjardin D."/>
            <person name="Finy P."/>
            <person name="Geml J."/>
            <person name="Haridas S."/>
            <person name="Hughes K."/>
            <person name="Justo A."/>
            <person name="Karasinski D."/>
            <person name="Kautmanova I."/>
            <person name="Kiss B."/>
            <person name="Kocsube S."/>
            <person name="Kotiranta H."/>
            <person name="LaButti K.M."/>
            <person name="Lechner B.E."/>
            <person name="Liimatainen K."/>
            <person name="Lipzen A."/>
            <person name="Lukacs Z."/>
            <person name="Mihaltcheva S."/>
            <person name="Morgado L.N."/>
            <person name="Niskanen T."/>
            <person name="Noordeloos M.E."/>
            <person name="Ohm R.A."/>
            <person name="Ortiz-Santana B."/>
            <person name="Ovrebo C."/>
            <person name="Racz N."/>
            <person name="Riley R."/>
            <person name="Savchenko A."/>
            <person name="Shiryaev A."/>
            <person name="Soop K."/>
            <person name="Spirin V."/>
            <person name="Szebenyi C."/>
            <person name="Tomsovsky M."/>
            <person name="Tulloss R.E."/>
            <person name="Uehling J."/>
            <person name="Grigoriev I.V."/>
            <person name="Vagvolgyi C."/>
            <person name="Papp T."/>
            <person name="Martin F.M."/>
            <person name="Miettinen O."/>
            <person name="Hibbett D.S."/>
            <person name="Nagy L.G."/>
        </authorList>
    </citation>
    <scope>NUCLEOTIDE SEQUENCE [LARGE SCALE GENOMIC DNA]</scope>
    <source>
        <strain evidence="2 3">CBS 962.96</strain>
    </source>
</reference>
<proteinExistence type="predicted"/>
<sequence length="161" mass="18170">MSFLSEKPSRWQERKTGWEAKGRKQEQAVKKEKKEEQEEKHKPITSSELFLSESLGVRVRACSESERWRVPRKLPGIVLSTKAPRNIRKPLNLKPKITQIKQRPLPPSQPPTTQTAKAAKTAPPLPPPSPLSPITPTSPLPPLLLLSFYFYSSIVFVTIGL</sequence>
<feature type="compositionally biased region" description="Basic and acidic residues" evidence="1">
    <location>
        <begin position="7"/>
        <end position="42"/>
    </location>
</feature>
<feature type="compositionally biased region" description="Low complexity" evidence="1">
    <location>
        <begin position="111"/>
        <end position="122"/>
    </location>
</feature>
<dbReference type="Proteomes" id="UP000297245">
    <property type="component" value="Unassembled WGS sequence"/>
</dbReference>
<dbReference type="EMBL" id="ML179325">
    <property type="protein sequence ID" value="THU90813.1"/>
    <property type="molecule type" value="Genomic_DNA"/>
</dbReference>
<dbReference type="AlphaFoldDB" id="A0A4S8LPC5"/>
<gene>
    <name evidence="2" type="ORF">K435DRAFT_864004</name>
</gene>
<organism evidence="2 3">
    <name type="scientific">Dendrothele bispora (strain CBS 962.96)</name>
    <dbReference type="NCBI Taxonomy" id="1314807"/>
    <lineage>
        <taxon>Eukaryota</taxon>
        <taxon>Fungi</taxon>
        <taxon>Dikarya</taxon>
        <taxon>Basidiomycota</taxon>
        <taxon>Agaricomycotina</taxon>
        <taxon>Agaricomycetes</taxon>
        <taxon>Agaricomycetidae</taxon>
        <taxon>Agaricales</taxon>
        <taxon>Agaricales incertae sedis</taxon>
        <taxon>Dendrothele</taxon>
    </lineage>
</organism>
<name>A0A4S8LPC5_DENBC</name>
<evidence type="ECO:0000256" key="1">
    <source>
        <dbReference type="SAM" id="MobiDB-lite"/>
    </source>
</evidence>
<protein>
    <submittedName>
        <fullName evidence="2">Uncharacterized protein</fullName>
    </submittedName>
</protein>
<keyword evidence="3" id="KW-1185">Reference proteome</keyword>
<evidence type="ECO:0000313" key="3">
    <source>
        <dbReference type="Proteomes" id="UP000297245"/>
    </source>
</evidence>